<feature type="binding site" evidence="3">
    <location>
        <position position="295"/>
    </location>
    <ligand>
        <name>Zn(2+)</name>
        <dbReference type="ChEBI" id="CHEBI:29105"/>
        <label>2</label>
    </ligand>
</feature>
<dbReference type="SUPFAM" id="SSF51695">
    <property type="entry name" value="PLC-like phosphodiesterases"/>
    <property type="match status" value="1"/>
</dbReference>
<dbReference type="Gene3D" id="3.20.20.190">
    <property type="entry name" value="Phosphatidylinositol (PI) phosphodiesterase"/>
    <property type="match status" value="1"/>
</dbReference>
<reference evidence="5" key="1">
    <citation type="submission" date="2022-01" db="EMBL/GenBank/DDBJ databases">
        <title>Draft genome sequence of Sabulilitoribacter arenilitoris KCTC 52401.</title>
        <authorList>
            <person name="Oh J.-S."/>
        </authorList>
    </citation>
    <scope>NUCLEOTIDE SEQUENCE</scope>
    <source>
        <strain evidence="5">HMF6543</strain>
    </source>
</reference>
<dbReference type="EMBL" id="JAKKDU010000011">
    <property type="protein sequence ID" value="MCF7568800.1"/>
    <property type="molecule type" value="Genomic_DNA"/>
</dbReference>
<evidence type="ECO:0000256" key="1">
    <source>
        <dbReference type="ARBA" id="ARBA00022553"/>
    </source>
</evidence>
<evidence type="ECO:0000256" key="3">
    <source>
        <dbReference type="PIRSR" id="PIRSR601952-2"/>
    </source>
</evidence>
<feature type="binding site" evidence="3">
    <location>
        <position position="389"/>
    </location>
    <ligand>
        <name>Mg(2+)</name>
        <dbReference type="ChEBI" id="CHEBI:18420"/>
    </ligand>
</feature>
<dbReference type="CDD" id="cd08577">
    <property type="entry name" value="PI-PLCc_GDPD_SF_unchar3"/>
    <property type="match status" value="1"/>
</dbReference>
<keyword evidence="1" id="KW-0597">Phosphoprotein</keyword>
<dbReference type="GO" id="GO:0004035">
    <property type="term" value="F:alkaline phosphatase activity"/>
    <property type="evidence" value="ECO:0007669"/>
    <property type="project" value="UniProtKB-EC"/>
</dbReference>
<dbReference type="GO" id="GO:0006629">
    <property type="term" value="P:lipid metabolic process"/>
    <property type="evidence" value="ECO:0007669"/>
    <property type="project" value="InterPro"/>
</dbReference>
<feature type="binding site" evidence="3">
    <location>
        <position position="495"/>
    </location>
    <ligand>
        <name>Mg(2+)</name>
        <dbReference type="ChEBI" id="CHEBI:18420"/>
    </ligand>
</feature>
<evidence type="ECO:0000313" key="5">
    <source>
        <dbReference type="EMBL" id="MCF7568800.1"/>
    </source>
</evidence>
<dbReference type="GO" id="GO:0046872">
    <property type="term" value="F:metal ion binding"/>
    <property type="evidence" value="ECO:0007669"/>
    <property type="project" value="UniProtKB-KW"/>
</dbReference>
<sequence length="610" mass="68297">MFTKNILSIHKIIFYLLICSIQFGSAQEEYFSKFQIHSHNDYQQSVPFWNAYANGLTSIEVDVFLEHDVLYVTHDQEDIIENRTIENLYLQPIKEVISLMYGSQEKLQLLVDIKSKAEKTLEKLVVVLKNYPEIINNENIKIVISGNRPSIEKYPNYPKFIHFDHQNLESIEDTKILDKIALISLNFRKFSVWNGKGRLTADDYKKVKSTIDKAHSFGKPFRFWATPDSKSAWKAFSDMGVDFINTDMPNKASIYLETLNDRIYYNKLRSEVYTPTFNSDKKNSPIKNVLLLIGDGNGLNQISSSVFANGGSLTLTQLKSIGFIKTQSADDFTTDSAAAGTALATGSKTNNRAIGMDTLGNPLINITELLDQYDFVSGCITTDEITGATPASFYAHRKDRSEKEGIARDLLKSKLSLFIGGGSKTFENKGIANHFSILEDISLLSKNTDDKVGYFISEESVPSVLEGRGDILSEATKNGLEFLNNKNKPFFLMVEGAQIDWNGHTKNIAGIITEGIDFDKAITEAIKFADKEGNTLVVVTADHETGGLSLPQGDLSNKMIEGDFTTFDHTGTMVPVFAYGPHSEEFQGVYENSELLWKIIKVLSINLNKK</sequence>
<dbReference type="EC" id="3.1.3.1" evidence="5"/>
<dbReference type="InterPro" id="IPR017946">
    <property type="entry name" value="PLC-like_Pdiesterase_TIM-brl"/>
</dbReference>
<dbReference type="InterPro" id="IPR039559">
    <property type="entry name" value="AIM6_PI-PLC-like_dom"/>
</dbReference>
<feature type="binding site" evidence="3">
    <location>
        <position position="504"/>
    </location>
    <ligand>
        <name>Zn(2+)</name>
        <dbReference type="ChEBI" id="CHEBI:29105"/>
        <label>2</label>
    </ligand>
</feature>
<dbReference type="Pfam" id="PF00245">
    <property type="entry name" value="Alk_phosphatase"/>
    <property type="match status" value="2"/>
</dbReference>
<dbReference type="Gene3D" id="3.40.720.10">
    <property type="entry name" value="Alkaline Phosphatase, subunit A"/>
    <property type="match status" value="1"/>
</dbReference>
<dbReference type="PANTHER" id="PTHR11596:SF5">
    <property type="entry name" value="ALKALINE PHOSPHATASE"/>
    <property type="match status" value="1"/>
</dbReference>
<keyword evidence="3" id="KW-0862">Zinc</keyword>
<feature type="binding site" evidence="3">
    <location>
        <position position="543"/>
    </location>
    <ligand>
        <name>Zn(2+)</name>
        <dbReference type="ChEBI" id="CHEBI:29105"/>
        <label>2</label>
    </ligand>
</feature>
<dbReference type="GO" id="GO:0008081">
    <property type="term" value="F:phosphoric diester hydrolase activity"/>
    <property type="evidence" value="ECO:0007669"/>
    <property type="project" value="InterPro"/>
</dbReference>
<comment type="caution">
    <text evidence="5">The sequence shown here is derived from an EMBL/GenBank/DDBJ whole genome shotgun (WGS) entry which is preliminary data.</text>
</comment>
<evidence type="ECO:0000256" key="2">
    <source>
        <dbReference type="PIRSR" id="PIRSR601952-1"/>
    </source>
</evidence>
<dbReference type="CDD" id="cd16012">
    <property type="entry name" value="ALP"/>
    <property type="match status" value="1"/>
</dbReference>
<dbReference type="RefSeq" id="WP_237240135.1">
    <property type="nucleotide sequence ID" value="NZ_JAKKDU010000011.1"/>
</dbReference>
<feature type="binding site" evidence="3">
    <location>
        <position position="500"/>
    </location>
    <ligand>
        <name>Zn(2+)</name>
        <dbReference type="ChEBI" id="CHEBI:29105"/>
        <label>2</label>
    </ligand>
</feature>
<organism evidence="5 6">
    <name type="scientific">Wocania arenilitoris</name>
    <dbReference type="NCBI Taxonomy" id="2044858"/>
    <lineage>
        <taxon>Bacteria</taxon>
        <taxon>Pseudomonadati</taxon>
        <taxon>Bacteroidota</taxon>
        <taxon>Flavobacteriia</taxon>
        <taxon>Flavobacteriales</taxon>
        <taxon>Flavobacteriaceae</taxon>
        <taxon>Wocania</taxon>
    </lineage>
</organism>
<dbReference type="SUPFAM" id="SSF53649">
    <property type="entry name" value="Alkaline phosphatase-like"/>
    <property type="match status" value="1"/>
</dbReference>
<keyword evidence="3" id="KW-0479">Metal-binding</keyword>
<name>A0AAE3ERL8_9FLAO</name>
<feature type="active site" description="Phosphoserine intermediate" evidence="2">
    <location>
        <position position="336"/>
    </location>
</feature>
<dbReference type="SMART" id="SM00098">
    <property type="entry name" value="alkPPc"/>
    <property type="match status" value="1"/>
</dbReference>
<proteinExistence type="inferred from homology"/>
<keyword evidence="5" id="KW-0378">Hydrolase</keyword>
<dbReference type="Proteomes" id="UP001199795">
    <property type="component" value="Unassembled WGS sequence"/>
</dbReference>
<keyword evidence="3" id="KW-0460">Magnesium</keyword>
<gene>
    <name evidence="5" type="ORF">L3X37_10555</name>
</gene>
<feature type="binding site" evidence="3">
    <location>
        <position position="542"/>
    </location>
    <ligand>
        <name>Zn(2+)</name>
        <dbReference type="ChEBI" id="CHEBI:29105"/>
        <label>2</label>
    </ligand>
</feature>
<comment type="similarity">
    <text evidence="4">Belongs to the alkaline phosphatase family.</text>
</comment>
<keyword evidence="6" id="KW-1185">Reference proteome</keyword>
<dbReference type="InterPro" id="IPR001952">
    <property type="entry name" value="Alkaline_phosphatase"/>
</dbReference>
<evidence type="ECO:0000313" key="6">
    <source>
        <dbReference type="Proteomes" id="UP001199795"/>
    </source>
</evidence>
<evidence type="ECO:0000256" key="4">
    <source>
        <dbReference type="RuleBase" id="RU003946"/>
    </source>
</evidence>
<dbReference type="PRINTS" id="PR00113">
    <property type="entry name" value="ALKPHPHTASE"/>
</dbReference>
<feature type="binding site" evidence="3">
    <location>
        <position position="295"/>
    </location>
    <ligand>
        <name>Mg(2+)</name>
        <dbReference type="ChEBI" id="CHEBI:18420"/>
    </ligand>
</feature>
<dbReference type="InterPro" id="IPR017850">
    <property type="entry name" value="Alkaline_phosphatase_core_sf"/>
</dbReference>
<comment type="cofactor">
    <cofactor evidence="3">
        <name>Mg(2+)</name>
        <dbReference type="ChEBI" id="CHEBI:18420"/>
    </cofactor>
    <text evidence="3">Binds 1 Mg(2+) ion.</text>
</comment>
<comment type="cofactor">
    <cofactor evidence="3">
        <name>Zn(2+)</name>
        <dbReference type="ChEBI" id="CHEBI:29105"/>
    </cofactor>
    <text evidence="3">Binds 2 Zn(2+) ions.</text>
</comment>
<accession>A0AAE3ERL8</accession>
<dbReference type="Pfam" id="PF13653">
    <property type="entry name" value="GDPD_2"/>
    <property type="match status" value="1"/>
</dbReference>
<protein>
    <submittedName>
        <fullName evidence="5">Alkaline phosphatase</fullName>
        <ecNumber evidence="5">3.1.3.1</ecNumber>
    </submittedName>
</protein>
<dbReference type="PANTHER" id="PTHR11596">
    <property type="entry name" value="ALKALINE PHOSPHATASE"/>
    <property type="match status" value="1"/>
</dbReference>
<dbReference type="AlphaFoldDB" id="A0AAE3ERL8"/>